<organism evidence="2 3">
    <name type="scientific">Rhizopus oryzae</name>
    <name type="common">Mucormycosis agent</name>
    <name type="synonym">Rhizopus arrhizus var. delemar</name>
    <dbReference type="NCBI Taxonomy" id="64495"/>
    <lineage>
        <taxon>Eukaryota</taxon>
        <taxon>Fungi</taxon>
        <taxon>Fungi incertae sedis</taxon>
        <taxon>Mucoromycota</taxon>
        <taxon>Mucoromycotina</taxon>
        <taxon>Mucoromycetes</taxon>
        <taxon>Mucorales</taxon>
        <taxon>Mucorineae</taxon>
        <taxon>Rhizopodaceae</taxon>
        <taxon>Rhizopus</taxon>
    </lineage>
</organism>
<dbReference type="Proteomes" id="UP000717996">
    <property type="component" value="Unassembled WGS sequence"/>
</dbReference>
<accession>A0A9P7C3X8</accession>
<dbReference type="EMBL" id="JAANIT010003482">
    <property type="protein sequence ID" value="KAG1534036.1"/>
    <property type="molecule type" value="Genomic_DNA"/>
</dbReference>
<evidence type="ECO:0000259" key="1">
    <source>
        <dbReference type="PROSITE" id="PS50878"/>
    </source>
</evidence>
<protein>
    <recommendedName>
        <fullName evidence="1">Reverse transcriptase domain-containing protein</fullName>
    </recommendedName>
</protein>
<dbReference type="InterPro" id="IPR043502">
    <property type="entry name" value="DNA/RNA_pol_sf"/>
</dbReference>
<proteinExistence type="predicted"/>
<evidence type="ECO:0000313" key="3">
    <source>
        <dbReference type="Proteomes" id="UP000717996"/>
    </source>
</evidence>
<dbReference type="PANTHER" id="PTHR47027:SF20">
    <property type="entry name" value="REVERSE TRANSCRIPTASE-LIKE PROTEIN WITH RNA-DIRECTED DNA POLYMERASE DOMAIN"/>
    <property type="match status" value="1"/>
</dbReference>
<dbReference type="SUPFAM" id="SSF56672">
    <property type="entry name" value="DNA/RNA polymerases"/>
    <property type="match status" value="1"/>
</dbReference>
<evidence type="ECO:0000313" key="2">
    <source>
        <dbReference type="EMBL" id="KAG1534036.1"/>
    </source>
</evidence>
<dbReference type="AlphaFoldDB" id="A0A9P7C3X8"/>
<gene>
    <name evidence="2" type="ORF">G6F51_012314</name>
</gene>
<dbReference type="Pfam" id="PF00078">
    <property type="entry name" value="RVT_1"/>
    <property type="match status" value="1"/>
</dbReference>
<dbReference type="PANTHER" id="PTHR47027">
    <property type="entry name" value="REVERSE TRANSCRIPTASE DOMAIN-CONTAINING PROTEIN"/>
    <property type="match status" value="1"/>
</dbReference>
<comment type="caution">
    <text evidence="2">The sequence shown here is derived from an EMBL/GenBank/DDBJ whole genome shotgun (WGS) entry which is preliminary data.</text>
</comment>
<dbReference type="InterPro" id="IPR000477">
    <property type="entry name" value="RT_dom"/>
</dbReference>
<reference evidence="2" key="1">
    <citation type="journal article" date="2020" name="Microb. Genom.">
        <title>Genetic diversity of clinical and environmental Mucorales isolates obtained from an investigation of mucormycosis cases among solid organ transplant recipients.</title>
        <authorList>
            <person name="Nguyen M.H."/>
            <person name="Kaul D."/>
            <person name="Muto C."/>
            <person name="Cheng S.J."/>
            <person name="Richter R.A."/>
            <person name="Bruno V.M."/>
            <person name="Liu G."/>
            <person name="Beyhan S."/>
            <person name="Sundermann A.J."/>
            <person name="Mounaud S."/>
            <person name="Pasculle A.W."/>
            <person name="Nierman W.C."/>
            <person name="Driscoll E."/>
            <person name="Cumbie R."/>
            <person name="Clancy C.J."/>
            <person name="Dupont C.L."/>
        </authorList>
    </citation>
    <scope>NUCLEOTIDE SEQUENCE</scope>
    <source>
        <strain evidence="2">GL16</strain>
    </source>
</reference>
<sequence length="392" mass="45355">MFEDVSVEVILSNHKSSRFHPKTGILQGSVLSPYLYSVYINSLPNFLRPASLVDTDFNDPLIVAPKLNCLLYADDVVLIADADSLQSLLSKCEEHSLSLGYRWNPKKCVVVDPSPTCQKYYLYNSELPSEDYFPYLGVPIKPGALGTMRQLVTLGVNKNGLDYLLSTRFYAQIVRPQLEYGLAITTFNLREIQALENCQNQCIRQIFGGRPFTSTKVMLHLANLPNMKDRISILQTQFLFRTSSLPDDALLTKLLPYIQSERISKWSQLSRSPFWTSINNEHLETMSHKNFIRKRRQFLIDNHRSKLQEKHTKLLSHCRNDLIVDPILRIPMTKNERSRCVRWRLGWLPLDMHNRLQMPKSIDDPLSYLLNLLPPTLHTRKARQSIDAWLIR</sequence>
<feature type="domain" description="Reverse transcriptase" evidence="1">
    <location>
        <begin position="1"/>
        <end position="140"/>
    </location>
</feature>
<name>A0A9P7C3X8_RHIOR</name>
<dbReference type="PROSITE" id="PS50878">
    <property type="entry name" value="RT_POL"/>
    <property type="match status" value="1"/>
</dbReference>